<keyword evidence="3" id="KW-0010">Activator</keyword>
<dbReference type="RefSeq" id="WP_236331644.1">
    <property type="nucleotide sequence ID" value="NZ_JAKIJS010000001.1"/>
</dbReference>
<dbReference type="Pfam" id="PF07739">
    <property type="entry name" value="TipAS"/>
    <property type="match status" value="1"/>
</dbReference>
<evidence type="ECO:0000256" key="1">
    <source>
        <dbReference type="ARBA" id="ARBA00023015"/>
    </source>
</evidence>
<dbReference type="PROSITE" id="PS50937">
    <property type="entry name" value="HTH_MERR_2"/>
    <property type="match status" value="1"/>
</dbReference>
<dbReference type="InterPro" id="IPR036244">
    <property type="entry name" value="TipA-like_antibiotic-bd"/>
</dbReference>
<dbReference type="InterPro" id="IPR012925">
    <property type="entry name" value="TipAS_dom"/>
</dbReference>
<dbReference type="CDD" id="cd01106">
    <property type="entry name" value="HTH_TipAL-Mta"/>
    <property type="match status" value="1"/>
</dbReference>
<evidence type="ECO:0000256" key="2">
    <source>
        <dbReference type="ARBA" id="ARBA00023125"/>
    </source>
</evidence>
<dbReference type="InterPro" id="IPR000551">
    <property type="entry name" value="MerR-type_HTH_dom"/>
</dbReference>
<evidence type="ECO:0000313" key="6">
    <source>
        <dbReference type="EMBL" id="MCF6136679.1"/>
    </source>
</evidence>
<keyword evidence="7" id="KW-1185">Reference proteome</keyword>
<dbReference type="PANTHER" id="PTHR30204">
    <property type="entry name" value="REDOX-CYCLING DRUG-SENSING TRANSCRIPTIONAL ACTIVATOR SOXR"/>
    <property type="match status" value="1"/>
</dbReference>
<proteinExistence type="predicted"/>
<dbReference type="EMBL" id="JAKIJS010000001">
    <property type="protein sequence ID" value="MCF6136679.1"/>
    <property type="molecule type" value="Genomic_DNA"/>
</dbReference>
<keyword evidence="2" id="KW-0238">DNA-binding</keyword>
<gene>
    <name evidence="6" type="ORF">L2716_02985</name>
</gene>
<evidence type="ECO:0000256" key="4">
    <source>
        <dbReference type="ARBA" id="ARBA00023163"/>
    </source>
</evidence>
<keyword evidence="4" id="KW-0804">Transcription</keyword>
<feature type="domain" description="HTH merR-type" evidence="5">
    <location>
        <begin position="1"/>
        <end position="70"/>
    </location>
</feature>
<keyword evidence="1" id="KW-0805">Transcription regulation</keyword>
<evidence type="ECO:0000313" key="7">
    <source>
        <dbReference type="Proteomes" id="UP001649381"/>
    </source>
</evidence>
<dbReference type="Gene3D" id="1.10.1660.10">
    <property type="match status" value="1"/>
</dbReference>
<dbReference type="Pfam" id="PF13411">
    <property type="entry name" value="MerR_1"/>
    <property type="match status" value="1"/>
</dbReference>
<organism evidence="6 7">
    <name type="scientific">Pseudalkalibacillus berkeleyi</name>
    <dbReference type="NCBI Taxonomy" id="1069813"/>
    <lineage>
        <taxon>Bacteria</taxon>
        <taxon>Bacillati</taxon>
        <taxon>Bacillota</taxon>
        <taxon>Bacilli</taxon>
        <taxon>Bacillales</taxon>
        <taxon>Fictibacillaceae</taxon>
        <taxon>Pseudalkalibacillus</taxon>
    </lineage>
</organism>
<dbReference type="InterPro" id="IPR047057">
    <property type="entry name" value="MerR_fam"/>
</dbReference>
<accession>A0ABS9GYF8</accession>
<dbReference type="Gene3D" id="1.10.490.50">
    <property type="entry name" value="Antibiotic binding domain of TipA-like multidrug resistance regulators"/>
    <property type="match status" value="1"/>
</dbReference>
<dbReference type="Proteomes" id="UP001649381">
    <property type="component" value="Unassembled WGS sequence"/>
</dbReference>
<dbReference type="PANTHER" id="PTHR30204:SF90">
    <property type="entry name" value="HTH-TYPE TRANSCRIPTIONAL ACTIVATOR MTA"/>
    <property type="match status" value="1"/>
</dbReference>
<dbReference type="InterPro" id="IPR009061">
    <property type="entry name" value="DNA-bd_dom_put_sf"/>
</dbReference>
<evidence type="ECO:0000259" key="5">
    <source>
        <dbReference type="PROSITE" id="PS50937"/>
    </source>
</evidence>
<protein>
    <submittedName>
        <fullName evidence="6">MerR family transcriptional regulator</fullName>
    </submittedName>
</protein>
<name>A0ABS9GYF8_9BACL</name>
<evidence type="ECO:0000256" key="3">
    <source>
        <dbReference type="ARBA" id="ARBA00023159"/>
    </source>
</evidence>
<sequence length="253" mass="30450">MYKVKEVSEMVGVSVRTLHYYDQINLLKPESITPAGYRLYTNRNLERLQQILFFKEIGFQLDKIQEILDRPDFDRKQALYTHKKLLSEKKKRMEEMIRTVDRTIQSIEGGTKMKEKDMFNGFDMKEIEEHERKYSEEAKKMYGTDIVEYTQQRTSKYTKEDWARIQNESKDIYQRIADRMDHSPNDQEVQKAVGEWRQHITNYYYDCTIEIFRGLGDLYVEDERFTKNINKMKPGLAQFLRDAIHIYCDQQSN</sequence>
<dbReference type="SUPFAM" id="SSF46955">
    <property type="entry name" value="Putative DNA-binding domain"/>
    <property type="match status" value="1"/>
</dbReference>
<reference evidence="6 7" key="1">
    <citation type="submission" date="2022-01" db="EMBL/GenBank/DDBJ databases">
        <title>Alkalihalobacillus sp. EGI L200015, a novel bacterium isolated from a salt lake sediment.</title>
        <authorList>
            <person name="Gao L."/>
            <person name="Fang B.-Z."/>
            <person name="Li W.-J."/>
        </authorList>
    </citation>
    <scope>NUCLEOTIDE SEQUENCE [LARGE SCALE GENOMIC DNA]</scope>
    <source>
        <strain evidence="6 7">KCTC 12718</strain>
    </source>
</reference>
<dbReference type="SMART" id="SM00422">
    <property type="entry name" value="HTH_MERR"/>
    <property type="match status" value="1"/>
</dbReference>
<dbReference type="SUPFAM" id="SSF89082">
    <property type="entry name" value="Antibiotic binding domain of TipA-like multidrug resistance regulators"/>
    <property type="match status" value="1"/>
</dbReference>
<comment type="caution">
    <text evidence="6">The sequence shown here is derived from an EMBL/GenBank/DDBJ whole genome shotgun (WGS) entry which is preliminary data.</text>
</comment>